<keyword evidence="2" id="KW-1185">Reference proteome</keyword>
<dbReference type="AlphaFoldDB" id="A7EPG6"/>
<gene>
    <name evidence="1" type="ORF">SS1G_07215</name>
</gene>
<dbReference type="HOGENOM" id="CLU_1705321_0_0_1"/>
<dbReference type="RefSeq" id="XP_001591769.1">
    <property type="nucleotide sequence ID" value="XM_001591719.1"/>
</dbReference>
<dbReference type="GeneID" id="5488100"/>
<name>A7EPG6_SCLS1</name>
<evidence type="ECO:0000313" key="2">
    <source>
        <dbReference type="Proteomes" id="UP000001312"/>
    </source>
</evidence>
<dbReference type="Proteomes" id="UP000001312">
    <property type="component" value="Unassembled WGS sequence"/>
</dbReference>
<dbReference type="EMBL" id="CH476629">
    <property type="protein sequence ID" value="EDO04732.1"/>
    <property type="molecule type" value="Genomic_DNA"/>
</dbReference>
<dbReference type="KEGG" id="ssl:SS1G_07215"/>
<proteinExistence type="predicted"/>
<accession>A7EPG6</accession>
<sequence>MDTKKVITILNEPATPHQKHLEKIMDSRLSSHERTKEELRDIFVREELRIHQSKATQVRNSNPIVNNCSSSSLYIYLEKSWTVKDLRAQAIKGLALIDIRNIWEVCDLKPHLENLLFTCRNFLVTRQEIPTLIYGTDRDNIYHGLIKITIHIGA</sequence>
<evidence type="ECO:0000313" key="1">
    <source>
        <dbReference type="EMBL" id="EDO04732.1"/>
    </source>
</evidence>
<reference evidence="2" key="1">
    <citation type="journal article" date="2011" name="PLoS Genet.">
        <title>Genomic analysis of the necrotrophic fungal pathogens Sclerotinia sclerotiorum and Botrytis cinerea.</title>
        <authorList>
            <person name="Amselem J."/>
            <person name="Cuomo C.A."/>
            <person name="van Kan J.A."/>
            <person name="Viaud M."/>
            <person name="Benito E.P."/>
            <person name="Couloux A."/>
            <person name="Coutinho P.M."/>
            <person name="de Vries R.P."/>
            <person name="Dyer P.S."/>
            <person name="Fillinger S."/>
            <person name="Fournier E."/>
            <person name="Gout L."/>
            <person name="Hahn M."/>
            <person name="Kohn L."/>
            <person name="Lapalu N."/>
            <person name="Plummer K.M."/>
            <person name="Pradier J.M."/>
            <person name="Quevillon E."/>
            <person name="Sharon A."/>
            <person name="Simon A."/>
            <person name="ten Have A."/>
            <person name="Tudzynski B."/>
            <person name="Tudzynski P."/>
            <person name="Wincker P."/>
            <person name="Andrew M."/>
            <person name="Anthouard V."/>
            <person name="Beever R.E."/>
            <person name="Beffa R."/>
            <person name="Benoit I."/>
            <person name="Bouzid O."/>
            <person name="Brault B."/>
            <person name="Chen Z."/>
            <person name="Choquer M."/>
            <person name="Collemare J."/>
            <person name="Cotton P."/>
            <person name="Danchin E.G."/>
            <person name="Da Silva C."/>
            <person name="Gautier A."/>
            <person name="Giraud C."/>
            <person name="Giraud T."/>
            <person name="Gonzalez C."/>
            <person name="Grossetete S."/>
            <person name="Guldener U."/>
            <person name="Henrissat B."/>
            <person name="Howlett B.J."/>
            <person name="Kodira C."/>
            <person name="Kretschmer M."/>
            <person name="Lappartient A."/>
            <person name="Leroch M."/>
            <person name="Levis C."/>
            <person name="Mauceli E."/>
            <person name="Neuveglise C."/>
            <person name="Oeser B."/>
            <person name="Pearson M."/>
            <person name="Poulain J."/>
            <person name="Poussereau N."/>
            <person name="Quesneville H."/>
            <person name="Rascle C."/>
            <person name="Schumacher J."/>
            <person name="Segurens B."/>
            <person name="Sexton A."/>
            <person name="Silva E."/>
            <person name="Sirven C."/>
            <person name="Soanes D.M."/>
            <person name="Talbot N.J."/>
            <person name="Templeton M."/>
            <person name="Yandava C."/>
            <person name="Yarden O."/>
            <person name="Zeng Q."/>
            <person name="Rollins J.A."/>
            <person name="Lebrun M.H."/>
            <person name="Dickman M."/>
        </authorList>
    </citation>
    <scope>NUCLEOTIDE SEQUENCE [LARGE SCALE GENOMIC DNA]</scope>
    <source>
        <strain evidence="2">ATCC 18683 / 1980 / Ss-1</strain>
    </source>
</reference>
<organism evidence="1 2">
    <name type="scientific">Sclerotinia sclerotiorum (strain ATCC 18683 / 1980 / Ss-1)</name>
    <name type="common">White mold</name>
    <name type="synonym">Whetzelinia sclerotiorum</name>
    <dbReference type="NCBI Taxonomy" id="665079"/>
    <lineage>
        <taxon>Eukaryota</taxon>
        <taxon>Fungi</taxon>
        <taxon>Dikarya</taxon>
        <taxon>Ascomycota</taxon>
        <taxon>Pezizomycotina</taxon>
        <taxon>Leotiomycetes</taxon>
        <taxon>Helotiales</taxon>
        <taxon>Sclerotiniaceae</taxon>
        <taxon>Sclerotinia</taxon>
    </lineage>
</organism>
<protein>
    <submittedName>
        <fullName evidence="1">Uncharacterized protein</fullName>
    </submittedName>
</protein>
<dbReference type="InParanoid" id="A7EPG6"/>